<dbReference type="InterPro" id="IPR007278">
    <property type="entry name" value="DUF397"/>
</dbReference>
<reference evidence="3" key="1">
    <citation type="submission" date="2022-03" db="EMBL/GenBank/DDBJ databases">
        <title>Streptomyces 7R015 and 7R016 isolated from Barleria lupulina in Thailand.</title>
        <authorList>
            <person name="Kanchanasin P."/>
            <person name="Phongsopitanun W."/>
            <person name="Tanasupawat S."/>
        </authorList>
    </citation>
    <scope>NUCLEOTIDE SEQUENCE</scope>
    <source>
        <strain evidence="3">7R015</strain>
    </source>
</reference>
<organism evidence="3 4">
    <name type="scientific">Streptomyces cylindrosporus</name>
    <dbReference type="NCBI Taxonomy" id="2927583"/>
    <lineage>
        <taxon>Bacteria</taxon>
        <taxon>Bacillati</taxon>
        <taxon>Actinomycetota</taxon>
        <taxon>Actinomycetes</taxon>
        <taxon>Kitasatosporales</taxon>
        <taxon>Streptomycetaceae</taxon>
        <taxon>Streptomyces</taxon>
    </lineage>
</organism>
<evidence type="ECO:0000256" key="1">
    <source>
        <dbReference type="SAM" id="MobiDB-lite"/>
    </source>
</evidence>
<gene>
    <name evidence="3" type="ORF">MQP27_35900</name>
</gene>
<keyword evidence="4" id="KW-1185">Reference proteome</keyword>
<accession>A0ABS9YGV9</accession>
<feature type="domain" description="DUF397" evidence="2">
    <location>
        <begin position="12"/>
        <end position="62"/>
    </location>
</feature>
<evidence type="ECO:0000313" key="4">
    <source>
        <dbReference type="Proteomes" id="UP001165269"/>
    </source>
</evidence>
<name>A0ABS9YGV9_9ACTN</name>
<evidence type="ECO:0000259" key="2">
    <source>
        <dbReference type="Pfam" id="PF04149"/>
    </source>
</evidence>
<evidence type="ECO:0000313" key="3">
    <source>
        <dbReference type="EMBL" id="MCI3276473.1"/>
    </source>
</evidence>
<protein>
    <submittedName>
        <fullName evidence="3">DUF397 domain-containing protein</fullName>
    </submittedName>
</protein>
<feature type="compositionally biased region" description="Basic residues" evidence="1">
    <location>
        <begin position="76"/>
        <end position="85"/>
    </location>
</feature>
<dbReference type="RefSeq" id="WP_242773094.1">
    <property type="nucleotide sequence ID" value="NZ_JALDAY010000012.1"/>
</dbReference>
<comment type="caution">
    <text evidence="3">The sequence shown here is derived from an EMBL/GenBank/DDBJ whole genome shotgun (WGS) entry which is preliminary data.</text>
</comment>
<proteinExistence type="predicted"/>
<dbReference type="Pfam" id="PF04149">
    <property type="entry name" value="DUF397"/>
    <property type="match status" value="1"/>
</dbReference>
<dbReference type="Proteomes" id="UP001165269">
    <property type="component" value="Unassembled WGS sequence"/>
</dbReference>
<feature type="region of interest" description="Disordered" evidence="1">
    <location>
        <begin position="65"/>
        <end position="85"/>
    </location>
</feature>
<dbReference type="EMBL" id="JALDAY010000012">
    <property type="protein sequence ID" value="MCI3276473.1"/>
    <property type="molecule type" value="Genomic_DNA"/>
</dbReference>
<sequence>MSAEPRPAHEYDWVKSSYSGGNTTECVEAAFTSAVVLIRDSKRPDGPQVSVSVEAWGRFVAGPRNSRQEPAARHATYSRRIARAA</sequence>